<organism evidence="1 2">
    <name type="scientific">Acanthoscelides obtectus</name>
    <name type="common">Bean weevil</name>
    <name type="synonym">Bruchus obtectus</name>
    <dbReference type="NCBI Taxonomy" id="200917"/>
    <lineage>
        <taxon>Eukaryota</taxon>
        <taxon>Metazoa</taxon>
        <taxon>Ecdysozoa</taxon>
        <taxon>Arthropoda</taxon>
        <taxon>Hexapoda</taxon>
        <taxon>Insecta</taxon>
        <taxon>Pterygota</taxon>
        <taxon>Neoptera</taxon>
        <taxon>Endopterygota</taxon>
        <taxon>Coleoptera</taxon>
        <taxon>Polyphaga</taxon>
        <taxon>Cucujiformia</taxon>
        <taxon>Chrysomeloidea</taxon>
        <taxon>Chrysomelidae</taxon>
        <taxon>Bruchinae</taxon>
        <taxon>Bruchini</taxon>
        <taxon>Acanthoscelides</taxon>
    </lineage>
</organism>
<proteinExistence type="predicted"/>
<dbReference type="OrthoDB" id="6580598at2759"/>
<gene>
    <name evidence="1" type="ORF">ACAOBT_LOCUS26119</name>
</gene>
<accession>A0A9P0PW72</accession>
<dbReference type="PANTHER" id="PTHR45913:SF19">
    <property type="entry name" value="LOW QUALITY PROTEIN: ZINC FINGER BED DOMAIN-CONTAINING PROTEIN 5-LIKE"/>
    <property type="match status" value="1"/>
</dbReference>
<name>A0A9P0PW72_ACAOB</name>
<dbReference type="PANTHER" id="PTHR45913">
    <property type="entry name" value="EPM2A-INTERACTING PROTEIN 1"/>
    <property type="match status" value="1"/>
</dbReference>
<reference evidence="1" key="1">
    <citation type="submission" date="2022-03" db="EMBL/GenBank/DDBJ databases">
        <authorList>
            <person name="Sayadi A."/>
        </authorList>
    </citation>
    <scope>NUCLEOTIDE SEQUENCE</scope>
</reference>
<keyword evidence="2" id="KW-1185">Reference proteome</keyword>
<dbReference type="Proteomes" id="UP001152888">
    <property type="component" value="Unassembled WGS sequence"/>
</dbReference>
<evidence type="ECO:0000313" key="1">
    <source>
        <dbReference type="EMBL" id="CAH2001330.1"/>
    </source>
</evidence>
<sequence length="223" mass="25331">MRLDKSGSYHTGVSQHLKVSFEIAFMIAKQKIPNNIGEELITPCVLGATQILGEDAEQKMNCDESTVIANYAQLIVYARYIGGGIIQEEIFYSQWLTAGTTSEDIFNSISNFVVKNYLDWKEFIGLCTDGAPAWIGYTLCYSSASFGFQNIATEITPDFGVGYKHCKLHQEQRFEQPDLDSDHKVLLFHTDVRWLSKGNMLVRLFELNEEVVLFLEFRENTIS</sequence>
<protein>
    <submittedName>
        <fullName evidence="1">Uncharacterized protein</fullName>
    </submittedName>
</protein>
<comment type="caution">
    <text evidence="1">The sequence shown here is derived from an EMBL/GenBank/DDBJ whole genome shotgun (WGS) entry which is preliminary data.</text>
</comment>
<dbReference type="EMBL" id="CAKOFQ010007444">
    <property type="protein sequence ID" value="CAH2001330.1"/>
    <property type="molecule type" value="Genomic_DNA"/>
</dbReference>
<dbReference type="AlphaFoldDB" id="A0A9P0PW72"/>
<evidence type="ECO:0000313" key="2">
    <source>
        <dbReference type="Proteomes" id="UP001152888"/>
    </source>
</evidence>